<dbReference type="PANTHER" id="PTHR13847:SF281">
    <property type="entry name" value="FAD DEPENDENT OXIDOREDUCTASE DOMAIN-CONTAINING PROTEIN"/>
    <property type="match status" value="1"/>
</dbReference>
<evidence type="ECO:0000259" key="2">
    <source>
        <dbReference type="Pfam" id="PF01266"/>
    </source>
</evidence>
<proteinExistence type="predicted"/>
<dbReference type="Pfam" id="PF01266">
    <property type="entry name" value="DAO"/>
    <property type="match status" value="1"/>
</dbReference>
<dbReference type="InterPro" id="IPR006076">
    <property type="entry name" value="FAD-dep_OxRdtase"/>
</dbReference>
<keyword evidence="1" id="KW-0560">Oxidoreductase</keyword>
<dbReference type="Gene3D" id="3.30.9.10">
    <property type="entry name" value="D-Amino Acid Oxidase, subunit A, domain 2"/>
    <property type="match status" value="1"/>
</dbReference>
<comment type="caution">
    <text evidence="3">The sequence shown here is derived from an EMBL/GenBank/DDBJ whole genome shotgun (WGS) entry which is preliminary data.</text>
</comment>
<dbReference type="AlphaFoldDB" id="A0A0A0HQS3"/>
<dbReference type="RefSeq" id="WP_037276287.1">
    <property type="nucleotide sequence ID" value="NZ_KN293991.1"/>
</dbReference>
<dbReference type="InterPro" id="IPR036188">
    <property type="entry name" value="FAD/NAD-bd_sf"/>
</dbReference>
<dbReference type="GO" id="GO:0016491">
    <property type="term" value="F:oxidoreductase activity"/>
    <property type="evidence" value="ECO:0007669"/>
    <property type="project" value="UniProtKB-KW"/>
</dbReference>
<dbReference type="Gene3D" id="3.50.50.60">
    <property type="entry name" value="FAD/NAD(P)-binding domain"/>
    <property type="match status" value="1"/>
</dbReference>
<feature type="domain" description="FAD dependent oxidoreductase" evidence="2">
    <location>
        <begin position="39"/>
        <end position="398"/>
    </location>
</feature>
<dbReference type="GO" id="GO:0005737">
    <property type="term" value="C:cytoplasm"/>
    <property type="evidence" value="ECO:0007669"/>
    <property type="project" value="TreeGrafter"/>
</dbReference>
<dbReference type="PANTHER" id="PTHR13847">
    <property type="entry name" value="SARCOSINE DEHYDROGENASE-RELATED"/>
    <property type="match status" value="1"/>
</dbReference>
<evidence type="ECO:0000256" key="1">
    <source>
        <dbReference type="ARBA" id="ARBA00023002"/>
    </source>
</evidence>
<dbReference type="EMBL" id="AONH01000001">
    <property type="protein sequence ID" value="KGM89650.1"/>
    <property type="molecule type" value="Genomic_DNA"/>
</dbReference>
<gene>
    <name evidence="3" type="ORF">rosmuc_00243</name>
</gene>
<evidence type="ECO:0000313" key="4">
    <source>
        <dbReference type="Proteomes" id="UP000030021"/>
    </source>
</evidence>
<accession>A0A0A0HQS3</accession>
<dbReference type="eggNOG" id="COG0665">
    <property type="taxonomic scope" value="Bacteria"/>
</dbReference>
<sequence length="441" mass="48345">MSRVFPAHTYGEGPRARGYWQTTAEMPDFPRAEGEITCDVAVIGAGFTGLSAALHLAEAGQDVRVFEAETPAWGASGRNGGFCCLGGSAASDTMLRKMHGEPARREYRQSEGEAVRFTRALIDAHGIVPDIHSDGETVLAHTPKAAAGFAERAARIKADYGVTPRFIPGSELTQMGMKGPFYAALTTPLGVALNPFKYTLGLADAARRAGARIYAHSRVTSISQTRGFALTTPQARITARRLIVATNGYSSDDLPGWMRARYIPTQSNVIVTRPLTEDELAAQGWTTRQMCYDDRFFLHYFRLMPDNRMLFGMRGGLFSSPGFDARMHRTIRRHFEAMFPAWVHVETPHSWNGLLSLAPDLTPYAGPIPDMPGAFTGLSYHGNGVAMASYAGGILADLAMDRSPRALYPEIMRKPPRKWPLGRFRRAMLWPPYALATLTGG</sequence>
<dbReference type="HOGENOM" id="CLU_007884_3_3_5"/>
<protein>
    <submittedName>
        <fullName evidence="3">Glycine/D-amino acid oxidase (Deaminating)</fullName>
    </submittedName>
</protein>
<name>A0A0A0HQS3_9RHOB</name>
<dbReference type="PATRIC" id="fig|1288298.3.peg.242"/>
<dbReference type="OrthoDB" id="9806601at2"/>
<organism evidence="3 4">
    <name type="scientific">Roseovarius mucosus DSM 17069</name>
    <dbReference type="NCBI Taxonomy" id="1288298"/>
    <lineage>
        <taxon>Bacteria</taxon>
        <taxon>Pseudomonadati</taxon>
        <taxon>Pseudomonadota</taxon>
        <taxon>Alphaproteobacteria</taxon>
        <taxon>Rhodobacterales</taxon>
        <taxon>Roseobacteraceae</taxon>
        <taxon>Roseovarius</taxon>
    </lineage>
</organism>
<evidence type="ECO:0000313" key="3">
    <source>
        <dbReference type="EMBL" id="KGM89650.1"/>
    </source>
</evidence>
<reference evidence="3 4" key="1">
    <citation type="submission" date="2013-01" db="EMBL/GenBank/DDBJ databases">
        <authorList>
            <person name="Fiebig A."/>
            <person name="Goeker M."/>
            <person name="Klenk H.-P.P."/>
        </authorList>
    </citation>
    <scope>NUCLEOTIDE SEQUENCE [LARGE SCALE GENOMIC DNA]</scope>
    <source>
        <strain evidence="3 4">DSM 17069</strain>
    </source>
</reference>
<dbReference type="STRING" id="215743.ROSMUCSMR3_02012"/>
<dbReference type="SUPFAM" id="SSF51905">
    <property type="entry name" value="FAD/NAD(P)-binding domain"/>
    <property type="match status" value="1"/>
</dbReference>
<dbReference type="Proteomes" id="UP000030021">
    <property type="component" value="Unassembled WGS sequence"/>
</dbReference>